<dbReference type="Pfam" id="PF03704">
    <property type="entry name" value="BTAD"/>
    <property type="match status" value="1"/>
</dbReference>
<dbReference type="SUPFAM" id="SSF48452">
    <property type="entry name" value="TPR-like"/>
    <property type="match status" value="3"/>
</dbReference>
<feature type="repeat" description="TPR" evidence="3">
    <location>
        <begin position="820"/>
        <end position="853"/>
    </location>
</feature>
<dbReference type="InterPro" id="IPR036388">
    <property type="entry name" value="WH-like_DNA-bd_sf"/>
</dbReference>
<dbReference type="InterPro" id="IPR027417">
    <property type="entry name" value="P-loop_NTPase"/>
</dbReference>
<dbReference type="Gene3D" id="3.40.50.300">
    <property type="entry name" value="P-loop containing nucleotide triphosphate hydrolases"/>
    <property type="match status" value="1"/>
</dbReference>
<dbReference type="SMART" id="SM00028">
    <property type="entry name" value="TPR"/>
    <property type="match status" value="6"/>
</dbReference>
<keyword evidence="3" id="KW-0802">TPR repeat</keyword>
<proteinExistence type="inferred from homology"/>
<sequence>MATTSRLEFRLLGDIEVLVDSRPVDPGPARQRCVLAALLVDANRVVPVDRLVARVWGDDPPLRARATLHSYLSRLRRILAEPDLLTARRPGYVLAVDPGAVDLHRFRRLVARAREVGDEQALPLLEQALGLWRDQAFALLDAPWLNRLRDTLDRERLDAELDRNDLVLRFGGHAELLPALSARSAEHPLDERLAGQVVLALHHAGRSAQALDQYQRIRRRLAEELGVDPGPALQRLHQLILTTDSDTGTGTLPPVRVHTLPRDVEDFTGRDLERDRLLGTSAALTTIDGMAGIGKTTLAVHVAHLLADRYPDAQLFIDLHAHTADREPTDPATALGVLLRSLGTPAERVPTGVEERAALWRAALAGRRALLVLDNASGSAQVRPLLPGGPGCRVLITSRRRLTDLESARGVSLEVLPHDDAAGLFARVLGEDRAAAEPDAVAEVVRRCGRLPLAIRIAAARLRTRPAWTVAHLAERIRAGSPLAELATGDRSVAAALTLSYQDLPPDRQRLFRSLGLHPGTEVGAHAAAALGDLGVATADRLLEDLVDLHLLHQPAPGRYRCHDLVRAFAARLAADLDTDDDRRAALTRLFDLYLHAAARAMDVIAPREKSRRPDVGAATTTVPAMTDYDGAMAWLELERANLVAVATHAGPDGSDGRAGDLSAILLRYLDLRGHHEDALAVHGHALLTARAGGDRRLEGQALGNLGTVYERLGHYGTAADHHLRALALAEQLDDPALTGRTHNNLGNVHLAVADHREALAHYLRALDLARETGDRTGQSRSANNAGIVHERLGHYDAAVARHREALDLATEVDDVAGRGYALHSLGNAYQRLGRHDEALAHLGQALDLARSTGNRSLEGYAAQGLGYVHLGLGRRAESADHFRRALDLGRDTGNRGLEAEALNGLGDAARADDRPARAVAYHRRALALASETGDRYQQALAHDGLGDALGDTPEAHDHRDRALALYTDLGVPEAGTTGSAGTREQEEAP</sequence>
<organism evidence="7 8">
    <name type="scientific">Saccharothrix xinjiangensis</name>
    <dbReference type="NCBI Taxonomy" id="204798"/>
    <lineage>
        <taxon>Bacteria</taxon>
        <taxon>Bacillati</taxon>
        <taxon>Actinomycetota</taxon>
        <taxon>Actinomycetes</taxon>
        <taxon>Pseudonocardiales</taxon>
        <taxon>Pseudonocardiaceae</taxon>
        <taxon>Saccharothrix</taxon>
    </lineage>
</organism>
<dbReference type="Gene3D" id="1.25.40.10">
    <property type="entry name" value="Tetratricopeptide repeat domain"/>
    <property type="match status" value="3"/>
</dbReference>
<dbReference type="PANTHER" id="PTHR10098">
    <property type="entry name" value="RAPSYN-RELATED"/>
    <property type="match status" value="1"/>
</dbReference>
<keyword evidence="8" id="KW-1185">Reference proteome</keyword>
<dbReference type="RefSeq" id="WP_344040412.1">
    <property type="nucleotide sequence ID" value="NZ_BAAAKE010000022.1"/>
</dbReference>
<evidence type="ECO:0000256" key="2">
    <source>
        <dbReference type="ARBA" id="ARBA00023125"/>
    </source>
</evidence>
<dbReference type="SUPFAM" id="SSF46894">
    <property type="entry name" value="C-terminal effector domain of the bipartite response regulators"/>
    <property type="match status" value="1"/>
</dbReference>
<feature type="DNA-binding region" description="OmpR/PhoB-type" evidence="4">
    <location>
        <begin position="1"/>
        <end position="96"/>
    </location>
</feature>
<name>A0ABV9Y0V8_9PSEU</name>
<dbReference type="InterPro" id="IPR019734">
    <property type="entry name" value="TPR_rpt"/>
</dbReference>
<dbReference type="SUPFAM" id="SSF52540">
    <property type="entry name" value="P-loop containing nucleoside triphosphate hydrolases"/>
    <property type="match status" value="1"/>
</dbReference>
<protein>
    <submittedName>
        <fullName evidence="7">Tetratricopeptide repeat protein</fullName>
    </submittedName>
</protein>
<dbReference type="InterPro" id="IPR011990">
    <property type="entry name" value="TPR-like_helical_dom_sf"/>
</dbReference>
<dbReference type="PANTHER" id="PTHR10098:SF108">
    <property type="entry name" value="TETRATRICOPEPTIDE REPEAT PROTEIN 28"/>
    <property type="match status" value="1"/>
</dbReference>
<evidence type="ECO:0000256" key="3">
    <source>
        <dbReference type="PROSITE-ProRule" id="PRU00339"/>
    </source>
</evidence>
<feature type="region of interest" description="Disordered" evidence="5">
    <location>
        <begin position="968"/>
        <end position="990"/>
    </location>
</feature>
<keyword evidence="2 4" id="KW-0238">DNA-binding</keyword>
<reference evidence="8" key="1">
    <citation type="journal article" date="2019" name="Int. J. Syst. Evol. Microbiol.">
        <title>The Global Catalogue of Microorganisms (GCM) 10K type strain sequencing project: providing services to taxonomists for standard genome sequencing and annotation.</title>
        <authorList>
            <consortium name="The Broad Institute Genomics Platform"/>
            <consortium name="The Broad Institute Genome Sequencing Center for Infectious Disease"/>
            <person name="Wu L."/>
            <person name="Ma J."/>
        </authorList>
    </citation>
    <scope>NUCLEOTIDE SEQUENCE [LARGE SCALE GENOMIC DNA]</scope>
    <source>
        <strain evidence="8">KCTC 12848</strain>
    </source>
</reference>
<dbReference type="SMART" id="SM00862">
    <property type="entry name" value="Trans_reg_C"/>
    <property type="match status" value="1"/>
</dbReference>
<dbReference type="InterPro" id="IPR005158">
    <property type="entry name" value="BTAD"/>
</dbReference>
<dbReference type="Gene3D" id="1.10.10.10">
    <property type="entry name" value="Winged helix-like DNA-binding domain superfamily/Winged helix DNA-binding domain"/>
    <property type="match status" value="2"/>
</dbReference>
<dbReference type="EMBL" id="JBHSJB010000012">
    <property type="protein sequence ID" value="MFC5055357.1"/>
    <property type="molecule type" value="Genomic_DNA"/>
</dbReference>
<comment type="caution">
    <text evidence="7">The sequence shown here is derived from an EMBL/GenBank/DDBJ whole genome shotgun (WGS) entry which is preliminary data.</text>
</comment>
<dbReference type="SMART" id="SM01043">
    <property type="entry name" value="BTAD"/>
    <property type="match status" value="1"/>
</dbReference>
<dbReference type="InterPro" id="IPR016032">
    <property type="entry name" value="Sig_transdc_resp-reg_C-effctor"/>
</dbReference>
<evidence type="ECO:0000313" key="8">
    <source>
        <dbReference type="Proteomes" id="UP001595833"/>
    </source>
</evidence>
<evidence type="ECO:0000313" key="7">
    <source>
        <dbReference type="EMBL" id="MFC5055357.1"/>
    </source>
</evidence>
<dbReference type="Pfam" id="PF13424">
    <property type="entry name" value="TPR_12"/>
    <property type="match status" value="2"/>
</dbReference>
<dbReference type="InterPro" id="IPR001867">
    <property type="entry name" value="OmpR/PhoB-type_DNA-bd"/>
</dbReference>
<dbReference type="PROSITE" id="PS50005">
    <property type="entry name" value="TPR"/>
    <property type="match status" value="2"/>
</dbReference>
<evidence type="ECO:0000256" key="5">
    <source>
        <dbReference type="SAM" id="MobiDB-lite"/>
    </source>
</evidence>
<dbReference type="Pfam" id="PF13176">
    <property type="entry name" value="TPR_7"/>
    <property type="match status" value="2"/>
</dbReference>
<dbReference type="Proteomes" id="UP001595833">
    <property type="component" value="Unassembled WGS sequence"/>
</dbReference>
<feature type="repeat" description="TPR" evidence="3">
    <location>
        <begin position="740"/>
        <end position="773"/>
    </location>
</feature>
<accession>A0ABV9Y0V8</accession>
<gene>
    <name evidence="7" type="ORF">ACFPFM_16485</name>
</gene>
<feature type="domain" description="OmpR/PhoB-type" evidence="6">
    <location>
        <begin position="1"/>
        <end position="96"/>
    </location>
</feature>
<evidence type="ECO:0000256" key="4">
    <source>
        <dbReference type="PROSITE-ProRule" id="PRU01091"/>
    </source>
</evidence>
<comment type="similarity">
    <text evidence="1">Belongs to the AfsR/DnrI/RedD regulatory family.</text>
</comment>
<dbReference type="PROSITE" id="PS51755">
    <property type="entry name" value="OMPR_PHOB"/>
    <property type="match status" value="1"/>
</dbReference>
<evidence type="ECO:0000256" key="1">
    <source>
        <dbReference type="ARBA" id="ARBA00005820"/>
    </source>
</evidence>
<dbReference type="CDD" id="cd15831">
    <property type="entry name" value="BTAD"/>
    <property type="match status" value="1"/>
</dbReference>
<evidence type="ECO:0000259" key="6">
    <source>
        <dbReference type="PROSITE" id="PS51755"/>
    </source>
</evidence>
<dbReference type="PRINTS" id="PR00364">
    <property type="entry name" value="DISEASERSIST"/>
</dbReference>
<dbReference type="Pfam" id="PF00486">
    <property type="entry name" value="Trans_reg_C"/>
    <property type="match status" value="1"/>
</dbReference>